<dbReference type="GeneID" id="65130004"/>
<dbReference type="RefSeq" id="YP_010111598.1">
    <property type="nucleotide sequence ID" value="NC_055883.1"/>
</dbReference>
<accession>A0A7M1S229</accession>
<sequence length="228" mass="26313">MQAIMLAGSLYILRKGLIILDSVGIKGNRIKLQIIKMGNLLIGTHNSATGEKGKGILSWLVTPFSKTQSKTIEEQYNAGCTMFDIRFKQDKDKVVICKHGLWSSKRTLESILNQINNYGNCLVSLTYEGKSNTFLQHQSLIGYYEYIKKKYPNITWQYLAVKYGKNSQGIKCRYDMLKVDLSIKTVQGFLPLDGRSWHTYLPIPWLFKKIYNDTPTFNNEYYTYVDFL</sequence>
<dbReference type="KEGG" id="vg:65130004"/>
<evidence type="ECO:0008006" key="3">
    <source>
        <dbReference type="Google" id="ProtNLM"/>
    </source>
</evidence>
<dbReference type="SUPFAM" id="SSF51695">
    <property type="entry name" value="PLC-like phosphodiesterases"/>
    <property type="match status" value="1"/>
</dbReference>
<reference evidence="1 2" key="1">
    <citation type="submission" date="2020-07" db="EMBL/GenBank/DDBJ databases">
        <title>Taxonomic proposal: Crassvirales, a new order of highly abundant and diverse bacterial viruses.</title>
        <authorList>
            <person name="Shkoporov A.N."/>
            <person name="Stockdale S.R."/>
            <person name="Guerin E."/>
            <person name="Ross R.P."/>
            <person name="Hill C."/>
        </authorList>
    </citation>
    <scope>NUCLEOTIDE SEQUENCE [LARGE SCALE GENOMIC DNA]</scope>
</reference>
<evidence type="ECO:0000313" key="1">
    <source>
        <dbReference type="EMBL" id="QOR59440.1"/>
    </source>
</evidence>
<evidence type="ECO:0000313" key="2">
    <source>
        <dbReference type="Proteomes" id="UP000593882"/>
    </source>
</evidence>
<keyword evidence="2" id="KW-1185">Reference proteome</keyword>
<dbReference type="GO" id="GO:0006629">
    <property type="term" value="P:lipid metabolic process"/>
    <property type="evidence" value="ECO:0007669"/>
    <property type="project" value="InterPro"/>
</dbReference>
<organism evidence="1 2">
    <name type="scientific">uncultured phage cr85_1</name>
    <dbReference type="NCBI Taxonomy" id="2772074"/>
    <lineage>
        <taxon>Viruses</taxon>
        <taxon>Duplodnaviria</taxon>
        <taxon>Heunggongvirae</taxon>
        <taxon>Uroviricota</taxon>
        <taxon>Caudoviricetes</taxon>
        <taxon>Crassvirales</taxon>
        <taxon>Steigviridae</taxon>
        <taxon>Asinivirinae</taxon>
        <taxon>Kahnovirus</taxon>
        <taxon>Kahnovirus oralis</taxon>
    </lineage>
</organism>
<dbReference type="GO" id="GO:0008081">
    <property type="term" value="F:phosphoric diester hydrolase activity"/>
    <property type="evidence" value="ECO:0007669"/>
    <property type="project" value="InterPro"/>
</dbReference>
<dbReference type="InterPro" id="IPR017946">
    <property type="entry name" value="PLC-like_Pdiesterase_TIM-brl"/>
</dbReference>
<name>A0A7M1S229_9CAUD</name>
<proteinExistence type="predicted"/>
<dbReference type="Proteomes" id="UP000593882">
    <property type="component" value="Segment"/>
</dbReference>
<protein>
    <recommendedName>
        <fullName evidence="3">Phosphatidylinositol diacylglycerol-lyase</fullName>
    </recommendedName>
</protein>
<dbReference type="Gene3D" id="3.20.20.190">
    <property type="entry name" value="Phosphatidylinositol (PI) phosphodiesterase"/>
    <property type="match status" value="1"/>
</dbReference>
<dbReference type="EMBL" id="MT774390">
    <property type="protein sequence ID" value="QOR59440.1"/>
    <property type="molecule type" value="Genomic_DNA"/>
</dbReference>